<dbReference type="FunFam" id="3.30.565.10:FF:000016">
    <property type="entry name" value="Chemotaxis protein CheA, putative"/>
    <property type="match status" value="1"/>
</dbReference>
<protein>
    <recommendedName>
        <fullName evidence="3">Chemotaxis protein CheA</fullName>
        <ecNumber evidence="2">2.7.13.3</ecNumber>
    </recommendedName>
</protein>
<dbReference type="SUPFAM" id="SSF47226">
    <property type="entry name" value="Histidine-containing phosphotransfer domain, HPT domain"/>
    <property type="match status" value="1"/>
</dbReference>
<dbReference type="PANTHER" id="PTHR43395">
    <property type="entry name" value="SENSOR HISTIDINE KINASE CHEA"/>
    <property type="match status" value="1"/>
</dbReference>
<dbReference type="EMBL" id="CP000438">
    <property type="protein sequence ID" value="ABJ12937.1"/>
    <property type="molecule type" value="Genomic_DNA"/>
</dbReference>
<feature type="domain" description="Response regulatory" evidence="13">
    <location>
        <begin position="647"/>
        <end position="763"/>
    </location>
</feature>
<dbReference type="EC" id="2.7.13.3" evidence="2"/>
<dbReference type="SMART" id="SM00260">
    <property type="entry name" value="CheW"/>
    <property type="match status" value="1"/>
</dbReference>
<dbReference type="SUPFAM" id="SSF50341">
    <property type="entry name" value="CheW-like"/>
    <property type="match status" value="1"/>
</dbReference>
<dbReference type="PROSITE" id="PS50109">
    <property type="entry name" value="HIS_KIN"/>
    <property type="match status" value="1"/>
</dbReference>
<feature type="domain" description="HPt" evidence="15">
    <location>
        <begin position="4"/>
        <end position="108"/>
    </location>
</feature>
<dbReference type="InterPro" id="IPR002545">
    <property type="entry name" value="CheW-lke_dom"/>
</dbReference>
<comment type="function">
    <text evidence="8">Involved in the transmission of sensory signals from the chemoreceptors to the flagellar motors. CheA is autophosphorylated; it can transfer its phosphate group to either CheB or CheY.</text>
</comment>
<evidence type="ECO:0000256" key="11">
    <source>
        <dbReference type="SAM" id="MobiDB-lite"/>
    </source>
</evidence>
<dbReference type="InterPro" id="IPR008207">
    <property type="entry name" value="Sig_transdc_His_kin_Hpt_dom"/>
</dbReference>
<evidence type="ECO:0000256" key="5">
    <source>
        <dbReference type="ARBA" id="ARBA00022679"/>
    </source>
</evidence>
<keyword evidence="6" id="KW-0418">Kinase</keyword>
<evidence type="ECO:0000256" key="2">
    <source>
        <dbReference type="ARBA" id="ARBA00012438"/>
    </source>
</evidence>
<evidence type="ECO:0000256" key="7">
    <source>
        <dbReference type="ARBA" id="ARBA00023012"/>
    </source>
</evidence>
<evidence type="ECO:0000259" key="12">
    <source>
        <dbReference type="PROSITE" id="PS50109"/>
    </source>
</evidence>
<proteinExistence type="predicted"/>
<dbReference type="PRINTS" id="PR00344">
    <property type="entry name" value="BCTRLSENSOR"/>
</dbReference>
<keyword evidence="7" id="KW-0902">Two-component regulatory system</keyword>
<dbReference type="SUPFAM" id="SSF55874">
    <property type="entry name" value="ATPase domain of HSP90 chaperone/DNA topoisomerase II/histidine kinase"/>
    <property type="match status" value="1"/>
</dbReference>
<dbReference type="BioCyc" id="PAER208963:G1G74-1357-MONOMER"/>
<evidence type="ECO:0000259" key="13">
    <source>
        <dbReference type="PROSITE" id="PS50110"/>
    </source>
</evidence>
<dbReference type="Pfam" id="PF02518">
    <property type="entry name" value="HATPase_c"/>
    <property type="match status" value="1"/>
</dbReference>
<dbReference type="SUPFAM" id="SSF52172">
    <property type="entry name" value="CheY-like"/>
    <property type="match status" value="1"/>
</dbReference>
<dbReference type="AlphaFoldDB" id="A0A0H2ZDR7"/>
<dbReference type="KEGG" id="pau:PA14_16470"/>
<dbReference type="InterPro" id="IPR051315">
    <property type="entry name" value="Bact_Chemotaxis_CheA"/>
</dbReference>
<dbReference type="Gene3D" id="1.20.120.160">
    <property type="entry name" value="HPT domain"/>
    <property type="match status" value="1"/>
</dbReference>
<evidence type="ECO:0000313" key="17">
    <source>
        <dbReference type="Proteomes" id="UP000000653"/>
    </source>
</evidence>
<name>A0A0H2ZDR7_PSEAB</name>
<dbReference type="InterPro" id="IPR036641">
    <property type="entry name" value="HPT_dom_sf"/>
</dbReference>
<dbReference type="InterPro" id="IPR011006">
    <property type="entry name" value="CheY-like_superfamily"/>
</dbReference>
<dbReference type="CDD" id="cd00088">
    <property type="entry name" value="HPT"/>
    <property type="match status" value="1"/>
</dbReference>
<dbReference type="PROSITE" id="PS50110">
    <property type="entry name" value="RESPONSE_REGULATORY"/>
    <property type="match status" value="1"/>
</dbReference>
<comment type="catalytic activity">
    <reaction evidence="1">
        <text>ATP + protein L-histidine = ADP + protein N-phospho-L-histidine.</text>
        <dbReference type="EC" id="2.7.13.3"/>
    </reaction>
</comment>
<dbReference type="GO" id="GO:0000155">
    <property type="term" value="F:phosphorelay sensor kinase activity"/>
    <property type="evidence" value="ECO:0007669"/>
    <property type="project" value="UniProtKB-ARBA"/>
</dbReference>
<dbReference type="Gene3D" id="3.30.565.10">
    <property type="entry name" value="Histidine kinase-like ATPase, C-terminal domain"/>
    <property type="match status" value="1"/>
</dbReference>
<evidence type="ECO:0000256" key="8">
    <source>
        <dbReference type="ARBA" id="ARBA00035100"/>
    </source>
</evidence>
<keyword evidence="4 10" id="KW-0597">Phosphoprotein</keyword>
<dbReference type="Pfam" id="PF01584">
    <property type="entry name" value="CheW"/>
    <property type="match status" value="1"/>
</dbReference>
<dbReference type="Gene3D" id="3.40.50.2300">
    <property type="match status" value="1"/>
</dbReference>
<evidence type="ECO:0000256" key="3">
    <source>
        <dbReference type="ARBA" id="ARBA00021495"/>
    </source>
</evidence>
<gene>
    <name evidence="16" type="primary">wspE</name>
    <name evidence="16" type="ordered locus">PA14_16470</name>
</gene>
<evidence type="ECO:0000256" key="9">
    <source>
        <dbReference type="PROSITE-ProRule" id="PRU00110"/>
    </source>
</evidence>
<evidence type="ECO:0000259" key="15">
    <source>
        <dbReference type="PROSITE" id="PS50894"/>
    </source>
</evidence>
<evidence type="ECO:0000259" key="14">
    <source>
        <dbReference type="PROSITE" id="PS50851"/>
    </source>
</evidence>
<evidence type="ECO:0000313" key="16">
    <source>
        <dbReference type="EMBL" id="ABJ12937.1"/>
    </source>
</evidence>
<dbReference type="Pfam" id="PF00072">
    <property type="entry name" value="Response_reg"/>
    <property type="match status" value="1"/>
</dbReference>
<feature type="compositionally biased region" description="Low complexity" evidence="11">
    <location>
        <begin position="153"/>
        <end position="168"/>
    </location>
</feature>
<dbReference type="CDD" id="cd16916">
    <property type="entry name" value="HATPase_CheA-like"/>
    <property type="match status" value="1"/>
</dbReference>
<dbReference type="InterPro" id="IPR004358">
    <property type="entry name" value="Sig_transdc_His_kin-like_C"/>
</dbReference>
<dbReference type="SMART" id="SM00448">
    <property type="entry name" value="REC"/>
    <property type="match status" value="1"/>
</dbReference>
<feature type="domain" description="Histidine kinase" evidence="12">
    <location>
        <begin position="271"/>
        <end position="487"/>
    </location>
</feature>
<sequence>MTPDQMRDASLLELFRLEAEAQTQVLNAGLMALERSPTQADQLEACMRAAHSLKGAARIVGLDAGVRVAHVMEDCLVEAQDGRLLLQSEHIDALLQGCDLLLRIGTPPAGDAGWAEDAGREEIDGLVQRLEGLVRSGLPLARAELPATTPGLPEAAPEAPPAASAAASDDNDEEPAGQAGGEQAEERRSRVLRVTAERLDRLLDISSKSLVEFQRIKPLADSLQRLRRLQSSASRALDVVRETVQETALDPQAQAMLGEARQLIGECQQMLVQHIADLDEFAWQGGQRAQVLYDAALASRMRPFADVLSGQARMVRDLGRSLGKQVRLLVEGESTQVDRDVLEKLEAPLTHLLRNAVDHGIEAPETRLAAGKPAEGRITIRARHHAGMLVLELSDDGGGIDLQRLRETVLNRQFATAETAAQLSEEELLAFLFLPGFSMREQVTEVSGRGVGLDAVQHMVRQLRGGVRMEQRQGQGTLFHVEVPLTLSVVRSLVVEIGEEAYAFPLAHIERMCELEAEEIIQLEGRQHFWYEGRHVGLVSAAQLLQRPESSRTEGAIPVVVVRDRDAVYGVAVERFVGERTLVVMPLDPRLGKVRDVSAGALLDDGSPVLILDVEDLLHSVGKLLSSGRLERIDRSRRQAGGAQRKRILVVDDSLTVRELERKLLLGRGYDVAVAVDGMDGWNALRSEHFDLLITDIDMPRMDGIELVTLVRRDSRLQSLPVMVVSYKDREEDRRRGLDAGADYYLAKASFHDEALLDAVVVLIGEAQG</sequence>
<reference evidence="16 17" key="1">
    <citation type="journal article" date="2006" name="Genome Biol.">
        <title>Genomic analysis reveals that Pseudomonas aeruginosa virulence is combinatorial.</title>
        <authorList>
            <person name="Lee D.G."/>
            <person name="Urbach J.M."/>
            <person name="Wu G."/>
            <person name="Liberati N.T."/>
            <person name="Feinbaum R.L."/>
            <person name="Miyata S."/>
            <person name="Diggins L.T."/>
            <person name="He J."/>
            <person name="Saucier M."/>
            <person name="Deziel E."/>
            <person name="Friedman L."/>
            <person name="Li L."/>
            <person name="Grills G."/>
            <person name="Montgomery K."/>
            <person name="Kucherlapati R."/>
            <person name="Rahme L.G."/>
            <person name="Ausubel F.M."/>
        </authorList>
    </citation>
    <scope>NUCLEOTIDE SEQUENCE [LARGE SCALE GENOMIC DNA]</scope>
    <source>
        <strain evidence="16 17">UCBPP-PA14</strain>
    </source>
</reference>
<dbReference type="PROSITE" id="PS50894">
    <property type="entry name" value="HPT"/>
    <property type="match status" value="1"/>
</dbReference>
<dbReference type="SMART" id="SM00073">
    <property type="entry name" value="HPT"/>
    <property type="match status" value="1"/>
</dbReference>
<accession>A0A0H2ZDR7</accession>
<dbReference type="SMART" id="SM00387">
    <property type="entry name" value="HATPase_c"/>
    <property type="match status" value="1"/>
</dbReference>
<evidence type="ECO:0000256" key="6">
    <source>
        <dbReference type="ARBA" id="ARBA00022777"/>
    </source>
</evidence>
<keyword evidence="5" id="KW-0808">Transferase</keyword>
<feature type="modified residue" description="4-aspartylphosphate" evidence="10">
    <location>
        <position position="696"/>
    </location>
</feature>
<dbReference type="GO" id="GO:0006935">
    <property type="term" value="P:chemotaxis"/>
    <property type="evidence" value="ECO:0007669"/>
    <property type="project" value="InterPro"/>
</dbReference>
<evidence type="ECO:0000256" key="1">
    <source>
        <dbReference type="ARBA" id="ARBA00000085"/>
    </source>
</evidence>
<dbReference type="CDD" id="cd19924">
    <property type="entry name" value="REC_CheV-like"/>
    <property type="match status" value="1"/>
</dbReference>
<feature type="modified residue" description="Phosphohistidine" evidence="9">
    <location>
        <position position="51"/>
    </location>
</feature>
<dbReference type="InterPro" id="IPR036890">
    <property type="entry name" value="HATPase_C_sf"/>
</dbReference>
<feature type="region of interest" description="Disordered" evidence="11">
    <location>
        <begin position="147"/>
        <end position="189"/>
    </location>
</feature>
<feature type="domain" description="CheW-like" evidence="14">
    <location>
        <begin position="489"/>
        <end position="623"/>
    </location>
</feature>
<dbReference type="PANTHER" id="PTHR43395:SF1">
    <property type="entry name" value="CHEMOTAXIS PROTEIN CHEA"/>
    <property type="match status" value="1"/>
</dbReference>
<dbReference type="PROSITE" id="PS50851">
    <property type="entry name" value="CHEW"/>
    <property type="match status" value="1"/>
</dbReference>
<dbReference type="RefSeq" id="WP_003137967.1">
    <property type="nucleotide sequence ID" value="NC_008463.1"/>
</dbReference>
<organism evidence="16 17">
    <name type="scientific">Pseudomonas aeruginosa (strain UCBPP-PA14)</name>
    <dbReference type="NCBI Taxonomy" id="208963"/>
    <lineage>
        <taxon>Bacteria</taxon>
        <taxon>Pseudomonadati</taxon>
        <taxon>Pseudomonadota</taxon>
        <taxon>Gammaproteobacteria</taxon>
        <taxon>Pseudomonadales</taxon>
        <taxon>Pseudomonadaceae</taxon>
        <taxon>Pseudomonas</taxon>
    </lineage>
</organism>
<dbReference type="Gene3D" id="2.30.30.40">
    <property type="entry name" value="SH3 Domains"/>
    <property type="match status" value="1"/>
</dbReference>
<dbReference type="HOGENOM" id="CLU_000650_2_1_6"/>
<dbReference type="Proteomes" id="UP000000653">
    <property type="component" value="Chromosome"/>
</dbReference>
<dbReference type="InterPro" id="IPR005467">
    <property type="entry name" value="His_kinase_dom"/>
</dbReference>
<dbReference type="InterPro" id="IPR001789">
    <property type="entry name" value="Sig_transdc_resp-reg_receiver"/>
</dbReference>
<evidence type="ECO:0000256" key="4">
    <source>
        <dbReference type="ARBA" id="ARBA00022553"/>
    </source>
</evidence>
<dbReference type="InterPro" id="IPR003594">
    <property type="entry name" value="HATPase_dom"/>
</dbReference>
<dbReference type="InterPro" id="IPR036061">
    <property type="entry name" value="CheW-like_dom_sf"/>
</dbReference>
<evidence type="ECO:0000256" key="10">
    <source>
        <dbReference type="PROSITE-ProRule" id="PRU00169"/>
    </source>
</evidence>
<dbReference type="Pfam" id="PF01627">
    <property type="entry name" value="Hpt"/>
    <property type="match status" value="1"/>
</dbReference>